<dbReference type="InterPro" id="IPR022775">
    <property type="entry name" value="AP_mu_sigma_su"/>
</dbReference>
<dbReference type="InterPro" id="IPR016635">
    <property type="entry name" value="AP_complex_ssu"/>
</dbReference>
<dbReference type="Gene3D" id="3.30.450.60">
    <property type="match status" value="1"/>
</dbReference>
<dbReference type="SUPFAM" id="SSF64356">
    <property type="entry name" value="SNARE-like"/>
    <property type="match status" value="1"/>
</dbReference>
<comment type="subcellular location">
    <subcellularLocation>
        <location evidence="1">Endomembrane system</location>
        <topology evidence="1">Peripheral membrane protein</topology>
    </subcellularLocation>
</comment>
<keyword evidence="3" id="KW-0813">Transport</keyword>
<evidence type="ECO:0000256" key="5">
    <source>
        <dbReference type="ARBA" id="ARBA00023136"/>
    </source>
</evidence>
<dbReference type="Proteomes" id="UP001176940">
    <property type="component" value="Unassembled WGS sequence"/>
</dbReference>
<evidence type="ECO:0000256" key="4">
    <source>
        <dbReference type="ARBA" id="ARBA00022927"/>
    </source>
</evidence>
<protein>
    <recommendedName>
        <fullName evidence="6">AP complex mu/sigma subunit domain-containing protein</fullName>
    </recommendedName>
</protein>
<evidence type="ECO:0000256" key="1">
    <source>
        <dbReference type="ARBA" id="ARBA00004184"/>
    </source>
</evidence>
<dbReference type="PANTHER" id="PTHR11753">
    <property type="entry name" value="ADAPTOR COMPLEXES SMALL SUBUNIT FAMILY"/>
    <property type="match status" value="1"/>
</dbReference>
<sequence length="64" mass="7375">MADPKIRHLDTRIPKAHSTVLLALDSLYASLYFCCAIEDQDNELLTLEIVHRLVELLDKYFGNE</sequence>
<dbReference type="EMBL" id="CAUEEQ010046238">
    <property type="protein sequence ID" value="CAJ0958780.1"/>
    <property type="molecule type" value="Genomic_DNA"/>
</dbReference>
<dbReference type="Pfam" id="PF01217">
    <property type="entry name" value="Clat_adaptor_s"/>
    <property type="match status" value="1"/>
</dbReference>
<proteinExistence type="inferred from homology"/>
<accession>A0ABN9M5Z9</accession>
<dbReference type="InterPro" id="IPR011012">
    <property type="entry name" value="Longin-like_dom_sf"/>
</dbReference>
<organism evidence="7 8">
    <name type="scientific">Ranitomeya imitator</name>
    <name type="common">mimic poison frog</name>
    <dbReference type="NCBI Taxonomy" id="111125"/>
    <lineage>
        <taxon>Eukaryota</taxon>
        <taxon>Metazoa</taxon>
        <taxon>Chordata</taxon>
        <taxon>Craniata</taxon>
        <taxon>Vertebrata</taxon>
        <taxon>Euteleostomi</taxon>
        <taxon>Amphibia</taxon>
        <taxon>Batrachia</taxon>
        <taxon>Anura</taxon>
        <taxon>Neobatrachia</taxon>
        <taxon>Hyloidea</taxon>
        <taxon>Dendrobatidae</taxon>
        <taxon>Dendrobatinae</taxon>
        <taxon>Ranitomeya</taxon>
    </lineage>
</organism>
<evidence type="ECO:0000313" key="8">
    <source>
        <dbReference type="Proteomes" id="UP001176940"/>
    </source>
</evidence>
<comment type="similarity">
    <text evidence="2">Belongs to the adaptor complexes small subunit family.</text>
</comment>
<evidence type="ECO:0000313" key="7">
    <source>
        <dbReference type="EMBL" id="CAJ0958780.1"/>
    </source>
</evidence>
<keyword evidence="5" id="KW-0472">Membrane</keyword>
<reference evidence="7" key="1">
    <citation type="submission" date="2023-07" db="EMBL/GenBank/DDBJ databases">
        <authorList>
            <person name="Stuckert A."/>
        </authorList>
    </citation>
    <scope>NUCLEOTIDE SEQUENCE</scope>
</reference>
<comment type="caution">
    <text evidence="7">The sequence shown here is derived from an EMBL/GenBank/DDBJ whole genome shotgun (WGS) entry which is preliminary data.</text>
</comment>
<gene>
    <name evidence="7" type="ORF">RIMI_LOCUS16511606</name>
</gene>
<name>A0ABN9M5Z9_9NEOB</name>
<keyword evidence="4" id="KW-0653">Protein transport</keyword>
<evidence type="ECO:0000256" key="3">
    <source>
        <dbReference type="ARBA" id="ARBA00022448"/>
    </source>
</evidence>
<evidence type="ECO:0000259" key="6">
    <source>
        <dbReference type="Pfam" id="PF01217"/>
    </source>
</evidence>
<keyword evidence="8" id="KW-1185">Reference proteome</keyword>
<feature type="domain" description="AP complex mu/sigma subunit" evidence="6">
    <location>
        <begin position="28"/>
        <end position="63"/>
    </location>
</feature>
<evidence type="ECO:0000256" key="2">
    <source>
        <dbReference type="ARBA" id="ARBA00006972"/>
    </source>
</evidence>